<name>A0ACC1A0R1_9ROSI</name>
<sequence length="682" mass="77012">MRTPTTAIISTLKKKPGQFLFKTLFSTSSSALPLDPDRPDLPSQLFSILSKNPQKWKKHPSMKKLIPFISASHVSSLYKLNLNPQVALDFSFWISRKPGFKHSVESYFSLVNLLIGSNFVEAGEKIASFMFKSCHSAEDVGVALDFVRKINDGDGESKFKLRVKGYNTLLMLLAKFCLVDEMKWVYSVMLKNTIVPDIYTFNAMVNGYCKVGNVLEAELAGHFDTAYRVIGLMKECGLVPNQWTYSVFIDTLCKRGSLEEAHIMFESLKEKGIKANEVIYTALIDGYCKAGKIENAHSLLERMLIDDCFPNSYTFNSLIHGLCKEKKVKEALSLEEKMVKMGVHPTVRTYTILIEGLLKDGDFDHAHRLLDQMVSSGYKPDVFTYTAFIQAYCSTGKLNEAEDLMVKMDGEGIVPDSVTYTLLIRAYANLGLVYSAFDVLKRMFDAGCEPSYHTYAFLISHLSKKKWMKENSDVMGLYLVSNVTFVEAADVWKMMEFDTAVELFETMLEHGCAPNVNTFGKLIIGLCKVERLAVAQRLFDYMRERGISPNEDIYNSLLKCCCGLGMYEEAVRLVDAMIEHGHLPHLESYKLLLCGLYDERNIEKAKVVFHNLLDCGYNNDEVAWKIFIEGLLKKGFGDGCSELLSIMEEKGCQEKAFACPFLWMVWLIAHGSAPDHFGTQSL</sequence>
<proteinExistence type="predicted"/>
<evidence type="ECO:0000313" key="2">
    <source>
        <dbReference type="Proteomes" id="UP001164250"/>
    </source>
</evidence>
<comment type="caution">
    <text evidence="1">The sequence shown here is derived from an EMBL/GenBank/DDBJ whole genome shotgun (WGS) entry which is preliminary data.</text>
</comment>
<dbReference type="Proteomes" id="UP001164250">
    <property type="component" value="Chromosome 13"/>
</dbReference>
<organism evidence="1 2">
    <name type="scientific">Pistacia atlantica</name>
    <dbReference type="NCBI Taxonomy" id="434234"/>
    <lineage>
        <taxon>Eukaryota</taxon>
        <taxon>Viridiplantae</taxon>
        <taxon>Streptophyta</taxon>
        <taxon>Embryophyta</taxon>
        <taxon>Tracheophyta</taxon>
        <taxon>Spermatophyta</taxon>
        <taxon>Magnoliopsida</taxon>
        <taxon>eudicotyledons</taxon>
        <taxon>Gunneridae</taxon>
        <taxon>Pentapetalae</taxon>
        <taxon>rosids</taxon>
        <taxon>malvids</taxon>
        <taxon>Sapindales</taxon>
        <taxon>Anacardiaceae</taxon>
        <taxon>Pistacia</taxon>
    </lineage>
</organism>
<gene>
    <name evidence="1" type="ORF">Patl1_23434</name>
</gene>
<reference evidence="2" key="1">
    <citation type="journal article" date="2023" name="G3 (Bethesda)">
        <title>Genome assembly and association tests identify interacting loci associated with vigor, precocity, and sex in interspecific pistachio rootstocks.</title>
        <authorList>
            <person name="Palmer W."/>
            <person name="Jacygrad E."/>
            <person name="Sagayaradj S."/>
            <person name="Cavanaugh K."/>
            <person name="Han R."/>
            <person name="Bertier L."/>
            <person name="Beede B."/>
            <person name="Kafkas S."/>
            <person name="Golino D."/>
            <person name="Preece J."/>
            <person name="Michelmore R."/>
        </authorList>
    </citation>
    <scope>NUCLEOTIDE SEQUENCE [LARGE SCALE GENOMIC DNA]</scope>
</reference>
<protein>
    <submittedName>
        <fullName evidence="1">Uncharacterized protein</fullName>
    </submittedName>
</protein>
<accession>A0ACC1A0R1</accession>
<dbReference type="EMBL" id="CM047909">
    <property type="protein sequence ID" value="KAJ0080612.1"/>
    <property type="molecule type" value="Genomic_DNA"/>
</dbReference>
<keyword evidence="2" id="KW-1185">Reference proteome</keyword>
<evidence type="ECO:0000313" key="1">
    <source>
        <dbReference type="EMBL" id="KAJ0080612.1"/>
    </source>
</evidence>